<accession>A0ABM9D6W2</accession>
<evidence type="ECO:0000313" key="1">
    <source>
        <dbReference type="EMBL" id="CAH2030174.1"/>
    </source>
</evidence>
<reference evidence="1 2" key="1">
    <citation type="submission" date="2022-03" db="EMBL/GenBank/DDBJ databases">
        <authorList>
            <person name="Koch H."/>
        </authorList>
    </citation>
    <scope>NUCLEOTIDE SEQUENCE [LARGE SCALE GENOMIC DNA]</scope>
    <source>
        <strain evidence="1 2">G1</strain>
    </source>
</reference>
<evidence type="ECO:0008006" key="3">
    <source>
        <dbReference type="Google" id="ProtNLM"/>
    </source>
</evidence>
<proteinExistence type="predicted"/>
<dbReference type="RefSeq" id="WP_305731127.1">
    <property type="nucleotide sequence ID" value="NZ_OW150024.1"/>
</dbReference>
<sequence length="65" mass="7246">MTDQLTQLMHCKQLISFLVPAMAKPLKGIVESVNNDKVTILADYAGERIRIVTHPNTVVLVERAN</sequence>
<dbReference type="EMBL" id="OW150024">
    <property type="protein sequence ID" value="CAH2030174.1"/>
    <property type="molecule type" value="Genomic_DNA"/>
</dbReference>
<protein>
    <recommendedName>
        <fullName evidence="3">DUF2642 domain-containing protein</fullName>
    </recommendedName>
</protein>
<dbReference type="Proteomes" id="UP001295463">
    <property type="component" value="Chromosome"/>
</dbReference>
<name>A0ABM9D6W2_9BACT</name>
<gene>
    <name evidence="1" type="ORF">GEAMG1_0352</name>
</gene>
<keyword evidence="2" id="KW-1185">Reference proteome</keyword>
<organism evidence="1 2">
    <name type="scientific">Trichlorobacter ammonificans</name>
    <dbReference type="NCBI Taxonomy" id="2916410"/>
    <lineage>
        <taxon>Bacteria</taxon>
        <taxon>Pseudomonadati</taxon>
        <taxon>Thermodesulfobacteriota</taxon>
        <taxon>Desulfuromonadia</taxon>
        <taxon>Geobacterales</taxon>
        <taxon>Geobacteraceae</taxon>
        <taxon>Trichlorobacter</taxon>
    </lineage>
</organism>
<evidence type="ECO:0000313" key="2">
    <source>
        <dbReference type="Proteomes" id="UP001295463"/>
    </source>
</evidence>